<dbReference type="NCBIfam" id="TIGR01167">
    <property type="entry name" value="LPXTG_anchor"/>
    <property type="match status" value="1"/>
</dbReference>
<evidence type="ECO:0000256" key="2">
    <source>
        <dbReference type="SAM" id="Phobius"/>
    </source>
</evidence>
<name>H8GCC9_9PSEU</name>
<accession>H8GCC9</accession>
<feature type="chain" id="PRO_5003612649" description="Gram-positive cocci surface proteins LPxTG domain-containing protein" evidence="3">
    <location>
        <begin position="30"/>
        <end position="252"/>
    </location>
</feature>
<dbReference type="Proteomes" id="UP000004705">
    <property type="component" value="Chromosome"/>
</dbReference>
<keyword evidence="2" id="KW-1133">Transmembrane helix</keyword>
<keyword evidence="2" id="KW-0812">Transmembrane</keyword>
<proteinExistence type="predicted"/>
<evidence type="ECO:0000256" key="3">
    <source>
        <dbReference type="SAM" id="SignalP"/>
    </source>
</evidence>
<evidence type="ECO:0000313" key="4">
    <source>
        <dbReference type="EMBL" id="EHY88763.1"/>
    </source>
</evidence>
<dbReference type="HOGENOM" id="CLU_081257_0_0_11"/>
<organism evidence="4 5">
    <name type="scientific">Saccharomonospora azurea NA-128</name>
    <dbReference type="NCBI Taxonomy" id="882081"/>
    <lineage>
        <taxon>Bacteria</taxon>
        <taxon>Bacillati</taxon>
        <taxon>Actinomycetota</taxon>
        <taxon>Actinomycetes</taxon>
        <taxon>Pseudonocardiales</taxon>
        <taxon>Pseudonocardiaceae</taxon>
        <taxon>Saccharomonospora</taxon>
    </lineage>
</organism>
<keyword evidence="2" id="KW-0472">Membrane</keyword>
<protein>
    <recommendedName>
        <fullName evidence="6">Gram-positive cocci surface proteins LPxTG domain-containing protein</fullName>
    </recommendedName>
</protein>
<feature type="region of interest" description="Disordered" evidence="1">
    <location>
        <begin position="148"/>
        <end position="217"/>
    </location>
</feature>
<evidence type="ECO:0000256" key="1">
    <source>
        <dbReference type="SAM" id="MobiDB-lite"/>
    </source>
</evidence>
<sequence length="252" mass="25478">MPPRSRPRVLAAALLGVGMTVALAPAAAAAETQEDSRAEVRDGDVTECEQFGGGILVSVGDGEPVQNVALSYDGGVPVQDAFLSITDVPDDIAVTAIVVKGGASHHVYVPGRSGLARSHPWTDLRAPVTSDGVVPAISHWFACGEEAPSATATTEKRSVPTEPPREDVIGESSSSATPDLPTHTAESATTTSNTAAAPATPTTEEQPPPLAGDDDLASTGFSSGWLAVLGVALLAGGGVLLAATRARRGKAS</sequence>
<dbReference type="AlphaFoldDB" id="H8GCC9"/>
<evidence type="ECO:0008006" key="6">
    <source>
        <dbReference type="Google" id="ProtNLM"/>
    </source>
</evidence>
<feature type="transmembrane region" description="Helical" evidence="2">
    <location>
        <begin position="224"/>
        <end position="243"/>
    </location>
</feature>
<evidence type="ECO:0000313" key="5">
    <source>
        <dbReference type="Proteomes" id="UP000004705"/>
    </source>
</evidence>
<feature type="compositionally biased region" description="Basic and acidic residues" evidence="1">
    <location>
        <begin position="154"/>
        <end position="168"/>
    </location>
</feature>
<feature type="signal peptide" evidence="3">
    <location>
        <begin position="1"/>
        <end position="29"/>
    </location>
</feature>
<keyword evidence="5" id="KW-1185">Reference proteome</keyword>
<feature type="compositionally biased region" description="Low complexity" evidence="1">
    <location>
        <begin position="181"/>
        <end position="205"/>
    </location>
</feature>
<keyword evidence="3" id="KW-0732">Signal</keyword>
<gene>
    <name evidence="4" type="ORF">SacazDRAFT_01845</name>
</gene>
<dbReference type="EMBL" id="CM001466">
    <property type="protein sequence ID" value="EHY88763.1"/>
    <property type="molecule type" value="Genomic_DNA"/>
</dbReference>
<reference evidence="4 5" key="1">
    <citation type="journal article" date="2012" name="Stand. Genomic Sci.">
        <title>Genome sequence of the soil bacterium Saccharomonospora azurea type strain (NA-128(T)).</title>
        <authorList>
            <person name="Klenk H.P."/>
            <person name="Held B."/>
            <person name="Lucas S."/>
            <person name="Lapidus A."/>
            <person name="Copeland A."/>
            <person name="Hammon N."/>
            <person name="Pitluck S."/>
            <person name="Goodwin L.A."/>
            <person name="Han C."/>
            <person name="Tapia R."/>
            <person name="Brambilla E.M."/>
            <person name="Potter G."/>
            <person name="Land M."/>
            <person name="Ivanova N."/>
            <person name="Rohde M."/>
            <person name="Goker M."/>
            <person name="Detter J.C."/>
            <person name="Kyrpides N.C."/>
            <person name="Woyke T."/>
        </authorList>
    </citation>
    <scope>NUCLEOTIDE SEQUENCE [LARGE SCALE GENOMIC DNA]</scope>
    <source>
        <strain evidence="4 5">NA-128</strain>
    </source>
</reference>